<accession>A0A443SF34</accession>
<dbReference type="AlphaFoldDB" id="A0A443SF34"/>
<comment type="caution">
    <text evidence="2">The sequence shown here is derived from an EMBL/GenBank/DDBJ whole genome shotgun (WGS) entry which is preliminary data.</text>
</comment>
<dbReference type="InterPro" id="IPR040364">
    <property type="entry name" value="TTC21A/TTC21B"/>
</dbReference>
<name>A0A443SF34_9ACAR</name>
<dbReference type="OrthoDB" id="10259630at2759"/>
<protein>
    <recommendedName>
        <fullName evidence="1">Tetratricopeptide repeat protein 21A/21B C-terminal ARM domain-containing protein</fullName>
    </recommendedName>
</protein>
<dbReference type="VEuPathDB" id="VectorBase:LDEU005908"/>
<dbReference type="EMBL" id="NCKV01003029">
    <property type="protein sequence ID" value="RWS26133.1"/>
    <property type="molecule type" value="Genomic_DNA"/>
</dbReference>
<evidence type="ECO:0000313" key="2">
    <source>
        <dbReference type="EMBL" id="RWS26133.1"/>
    </source>
</evidence>
<dbReference type="GO" id="GO:0061512">
    <property type="term" value="P:protein localization to cilium"/>
    <property type="evidence" value="ECO:0007669"/>
    <property type="project" value="TreeGrafter"/>
</dbReference>
<dbReference type="GO" id="GO:0005929">
    <property type="term" value="C:cilium"/>
    <property type="evidence" value="ECO:0007669"/>
    <property type="project" value="GOC"/>
</dbReference>
<dbReference type="InterPro" id="IPR011990">
    <property type="entry name" value="TPR-like_helical_dom_sf"/>
</dbReference>
<keyword evidence="3" id="KW-1185">Reference proteome</keyword>
<dbReference type="GO" id="GO:0030991">
    <property type="term" value="C:intraciliary transport particle A"/>
    <property type="evidence" value="ECO:0007669"/>
    <property type="project" value="TreeGrafter"/>
</dbReference>
<dbReference type="Pfam" id="PF25063">
    <property type="entry name" value="ARM_TT21_C"/>
    <property type="match status" value="1"/>
</dbReference>
<feature type="domain" description="Tetratricopeptide repeat protein 21A/21B C-terminal ARM" evidence="1">
    <location>
        <begin position="1"/>
        <end position="78"/>
    </location>
</feature>
<gene>
    <name evidence="2" type="ORF">B4U80_08797</name>
</gene>
<organism evidence="2 3">
    <name type="scientific">Leptotrombidium deliense</name>
    <dbReference type="NCBI Taxonomy" id="299467"/>
    <lineage>
        <taxon>Eukaryota</taxon>
        <taxon>Metazoa</taxon>
        <taxon>Ecdysozoa</taxon>
        <taxon>Arthropoda</taxon>
        <taxon>Chelicerata</taxon>
        <taxon>Arachnida</taxon>
        <taxon>Acari</taxon>
        <taxon>Acariformes</taxon>
        <taxon>Trombidiformes</taxon>
        <taxon>Prostigmata</taxon>
        <taxon>Anystina</taxon>
        <taxon>Parasitengona</taxon>
        <taxon>Trombiculoidea</taxon>
        <taxon>Trombiculidae</taxon>
        <taxon>Leptotrombidium</taxon>
    </lineage>
</organism>
<dbReference type="Gene3D" id="1.25.40.10">
    <property type="entry name" value="Tetratricopeptide repeat domain"/>
    <property type="match status" value="1"/>
</dbReference>
<dbReference type="GO" id="GO:0035721">
    <property type="term" value="P:intraciliary retrograde transport"/>
    <property type="evidence" value="ECO:0007669"/>
    <property type="project" value="TreeGrafter"/>
</dbReference>
<evidence type="ECO:0000259" key="1">
    <source>
        <dbReference type="Pfam" id="PF25063"/>
    </source>
</evidence>
<sequence>YEYLGFIQEKEQNCKEAAMSYEMAWKLTGRTNPVLGYKLAFNYMKAKKFVDAVDVSKRVLEQCPEYPKIRKDILEKSRNFLRS</sequence>
<dbReference type="InterPro" id="IPR056834">
    <property type="entry name" value="ARM_TT21_C"/>
</dbReference>
<dbReference type="PANTHER" id="PTHR14699:SF0">
    <property type="entry name" value="TETRATRICOPEPTIDE REPEAT PROTEIN 21 HOMOLOG"/>
    <property type="match status" value="1"/>
</dbReference>
<dbReference type="SUPFAM" id="SSF48452">
    <property type="entry name" value="TPR-like"/>
    <property type="match status" value="1"/>
</dbReference>
<reference evidence="2 3" key="1">
    <citation type="journal article" date="2018" name="Gigascience">
        <title>Genomes of trombidid mites reveal novel predicted allergens and laterally-transferred genes associated with secondary metabolism.</title>
        <authorList>
            <person name="Dong X."/>
            <person name="Chaisiri K."/>
            <person name="Xia D."/>
            <person name="Armstrong S.D."/>
            <person name="Fang Y."/>
            <person name="Donnelly M.J."/>
            <person name="Kadowaki T."/>
            <person name="McGarry J.W."/>
            <person name="Darby A.C."/>
            <person name="Makepeace B.L."/>
        </authorList>
    </citation>
    <scope>NUCLEOTIDE SEQUENCE [LARGE SCALE GENOMIC DNA]</scope>
    <source>
        <strain evidence="2">UoL-UT</strain>
    </source>
</reference>
<dbReference type="STRING" id="299467.A0A443SF34"/>
<dbReference type="PANTHER" id="PTHR14699">
    <property type="entry name" value="STI2 PROTEIN-RELATED"/>
    <property type="match status" value="1"/>
</dbReference>
<evidence type="ECO:0000313" key="3">
    <source>
        <dbReference type="Proteomes" id="UP000288716"/>
    </source>
</evidence>
<feature type="non-terminal residue" evidence="2">
    <location>
        <position position="1"/>
    </location>
</feature>
<proteinExistence type="predicted"/>
<dbReference type="Proteomes" id="UP000288716">
    <property type="component" value="Unassembled WGS sequence"/>
</dbReference>